<proteinExistence type="predicted"/>
<dbReference type="InterPro" id="IPR025398">
    <property type="entry name" value="DUF4371"/>
</dbReference>
<evidence type="ECO:0000259" key="1">
    <source>
        <dbReference type="Pfam" id="PF14291"/>
    </source>
</evidence>
<dbReference type="Pfam" id="PF14291">
    <property type="entry name" value="DUF4371"/>
    <property type="match status" value="1"/>
</dbReference>
<dbReference type="SUPFAM" id="SSF53098">
    <property type="entry name" value="Ribonuclease H-like"/>
    <property type="match status" value="1"/>
</dbReference>
<dbReference type="PANTHER" id="PTHR11697:SF230">
    <property type="entry name" value="ZINC FINGER, MYM DOMAIN CONTAINING 1"/>
    <property type="match status" value="1"/>
</dbReference>
<name>A0A9R1V440_LACSA</name>
<dbReference type="AlphaFoldDB" id="A0A9R1V440"/>
<dbReference type="InterPro" id="IPR012337">
    <property type="entry name" value="RNaseH-like_sf"/>
</dbReference>
<evidence type="ECO:0000313" key="2">
    <source>
        <dbReference type="EMBL" id="KAJ0197910.1"/>
    </source>
</evidence>
<reference evidence="2 3" key="1">
    <citation type="journal article" date="2017" name="Nat. Commun.">
        <title>Genome assembly with in vitro proximity ligation data and whole-genome triplication in lettuce.</title>
        <authorList>
            <person name="Reyes-Chin-Wo S."/>
            <person name="Wang Z."/>
            <person name="Yang X."/>
            <person name="Kozik A."/>
            <person name="Arikit S."/>
            <person name="Song C."/>
            <person name="Xia L."/>
            <person name="Froenicke L."/>
            <person name="Lavelle D.O."/>
            <person name="Truco M.J."/>
            <person name="Xia R."/>
            <person name="Zhu S."/>
            <person name="Xu C."/>
            <person name="Xu H."/>
            <person name="Xu X."/>
            <person name="Cox K."/>
            <person name="Korf I."/>
            <person name="Meyers B.C."/>
            <person name="Michelmore R.W."/>
        </authorList>
    </citation>
    <scope>NUCLEOTIDE SEQUENCE [LARGE SCALE GENOMIC DNA]</scope>
    <source>
        <strain evidence="3">cv. Salinas</strain>
        <tissue evidence="2">Seedlings</tissue>
    </source>
</reference>
<feature type="domain" description="DUF4371" evidence="1">
    <location>
        <begin position="8"/>
        <end position="56"/>
    </location>
</feature>
<keyword evidence="3" id="KW-1185">Reference proteome</keyword>
<dbReference type="Proteomes" id="UP000235145">
    <property type="component" value="Unassembled WGS sequence"/>
</dbReference>
<dbReference type="InterPro" id="IPR055298">
    <property type="entry name" value="AtLOH3-like"/>
</dbReference>
<evidence type="ECO:0000313" key="3">
    <source>
        <dbReference type="Proteomes" id="UP000235145"/>
    </source>
</evidence>
<dbReference type="EMBL" id="NBSK02000007">
    <property type="protein sequence ID" value="KAJ0197910.1"/>
    <property type="molecule type" value="Genomic_DNA"/>
</dbReference>
<sequence>MFHRIRSSIQKDIVHATTKETIKVIMKDIGDDFFAILVDESHDVSCKEQMALVLRIRGQAYDGASNIRGAFNGLKTLIMKEVQSTHYIHCFAQQLQLALVFVVKNHADINDFFDLISRLLNVIESSYKRLDKLRETQTTKLVEALATDQDIVNATHQVRSCKERPEEMRNEGTGPFLNDVTLFCKKHYVEILNMEDPYYDGVDVFVAVIDMQSQELNNRFKEVNTSLLVSMASLCSRKYFKAFNVEELLKMAKFYPSEFSEHELGALKANLQNYIIDVHGDPRFNKLKGIGNLAKMMIETNKHTIYPMKYLLLKLTLILPVATSTIEPTFSTMKLIKNDLRNKMSDQFMNDCLVSYGEKDVLDSINNNAIIDYFRNMKPRRE</sequence>
<organism evidence="2 3">
    <name type="scientific">Lactuca sativa</name>
    <name type="common">Garden lettuce</name>
    <dbReference type="NCBI Taxonomy" id="4236"/>
    <lineage>
        <taxon>Eukaryota</taxon>
        <taxon>Viridiplantae</taxon>
        <taxon>Streptophyta</taxon>
        <taxon>Embryophyta</taxon>
        <taxon>Tracheophyta</taxon>
        <taxon>Spermatophyta</taxon>
        <taxon>Magnoliopsida</taxon>
        <taxon>eudicotyledons</taxon>
        <taxon>Gunneridae</taxon>
        <taxon>Pentapetalae</taxon>
        <taxon>asterids</taxon>
        <taxon>campanulids</taxon>
        <taxon>Asterales</taxon>
        <taxon>Asteraceae</taxon>
        <taxon>Cichorioideae</taxon>
        <taxon>Cichorieae</taxon>
        <taxon>Lactucinae</taxon>
        <taxon>Lactuca</taxon>
    </lineage>
</organism>
<comment type="caution">
    <text evidence="2">The sequence shown here is derived from an EMBL/GenBank/DDBJ whole genome shotgun (WGS) entry which is preliminary data.</text>
</comment>
<gene>
    <name evidence="2" type="ORF">LSAT_V11C700361320</name>
</gene>
<dbReference type="PANTHER" id="PTHR11697">
    <property type="entry name" value="GENERAL TRANSCRIPTION FACTOR 2-RELATED ZINC FINGER PROTEIN"/>
    <property type="match status" value="1"/>
</dbReference>
<protein>
    <recommendedName>
        <fullName evidence="1">DUF4371 domain-containing protein</fullName>
    </recommendedName>
</protein>
<accession>A0A9R1V440</accession>